<dbReference type="EMBL" id="AP009384">
    <property type="protein sequence ID" value="BAF88139.1"/>
    <property type="molecule type" value="Genomic_DNA"/>
</dbReference>
<keyword evidence="2" id="KW-1185">Reference proteome</keyword>
<reference evidence="1 2" key="4">
    <citation type="journal article" date="2009" name="Appl. Environ. Microbiol.">
        <title>Comparative genome-wide transcriptional profiling of Azorhizobium caulinodans ORS571 grown under free-living and symbiotic conditions.</title>
        <authorList>
            <person name="Tsukada S."/>
            <person name="Aono T."/>
            <person name="Akiba N."/>
            <person name="Lee KB."/>
            <person name="Liu CT."/>
            <person name="Toyazaki H."/>
            <person name="Oyaizu H."/>
        </authorList>
    </citation>
    <scope>NUCLEOTIDE SEQUENCE [LARGE SCALE GENOMIC DNA]</scope>
    <source>
        <strain evidence="2">ATCC 43989 / DSM 5975 / JCM 20966 / LMG 6465 / NBRC 14845 / NCIMB 13405 / ORS 571</strain>
    </source>
</reference>
<dbReference type="Pfam" id="PF11985">
    <property type="entry name" value="Phage_Mu_Gp27"/>
    <property type="match status" value="1"/>
</dbReference>
<evidence type="ECO:0000313" key="2">
    <source>
        <dbReference type="Proteomes" id="UP000000270"/>
    </source>
</evidence>
<dbReference type="KEGG" id="azc:AZC_2141"/>
<reference evidence="1 2" key="1">
    <citation type="journal article" date="2007" name="Appl. Environ. Microbiol.">
        <title>Rhizobial factors required for stem nodule maturation and maintenance in Sesbania rostrata-Azorhizobium caulinodans ORS571 symbiosis.</title>
        <authorList>
            <person name="Suzuki S."/>
            <person name="Aono T."/>
            <person name="Lee KB."/>
            <person name="Suzuki T."/>
            <person name="Liu CT."/>
            <person name="Miwa H."/>
            <person name="Wakao S."/>
            <person name="Iki T."/>
            <person name="Oyaizu H."/>
        </authorList>
    </citation>
    <scope>NUCLEOTIDE SEQUENCE [LARGE SCALE GENOMIC DNA]</scope>
    <source>
        <strain evidence="2">ATCC 43989 / DSM 5975 / JCM 20966 / LMG 6465 / NBRC 14845 / NCIMB 13405 / ORS 571</strain>
    </source>
</reference>
<organism evidence="1 2">
    <name type="scientific">Azorhizobium caulinodans (strain ATCC 43989 / DSM 5975 / JCM 20966 / LMG 6465 / NBRC 14845 / NCIMB 13405 / ORS 571)</name>
    <dbReference type="NCBI Taxonomy" id="438753"/>
    <lineage>
        <taxon>Bacteria</taxon>
        <taxon>Pseudomonadati</taxon>
        <taxon>Pseudomonadota</taxon>
        <taxon>Alphaproteobacteria</taxon>
        <taxon>Hyphomicrobiales</taxon>
        <taxon>Xanthobacteraceae</taxon>
        <taxon>Azorhizobium</taxon>
    </lineage>
</organism>
<dbReference type="eggNOG" id="ENOG5032UAT">
    <property type="taxonomic scope" value="Bacteria"/>
</dbReference>
<sequence>MSMAGRGRLDSIDRLPEWADDAVAWAFTALKERSLTQVEILDGFNERLRAAAWGEGLTDPVPQISSSAFNRRAMRLAAVGRRLEETRAIAAILTPKFEGETAEQITLLLSETIKTLTFEMLEEAGDLKADGDTAEMLMMASRALKHAEEAKRISADTKAKILKEFTAKATSTVDAVARAKGLSADTVETIKAQILGIRTKP</sequence>
<dbReference type="InterPro" id="IPR021874">
    <property type="entry name" value="Phage_Mu_Gp27"/>
</dbReference>
<proteinExistence type="predicted"/>
<dbReference type="Proteomes" id="UP000000270">
    <property type="component" value="Chromosome"/>
</dbReference>
<reference evidence="1 2" key="5">
    <citation type="journal article" date="2010" name="Appl. Environ. Microbiol.">
        <title>phrR-like gene praR of Azorhizobium caulinodans ORS571 is essential for symbiosis with Sesbania rostrata and is involved in expression of reb genes.</title>
        <authorList>
            <person name="Akiba N."/>
            <person name="Aono T."/>
            <person name="Toyazaki H."/>
            <person name="Sato S."/>
            <person name="Oyaizu H."/>
        </authorList>
    </citation>
    <scope>NUCLEOTIDE SEQUENCE [LARGE SCALE GENOMIC DNA]</scope>
    <source>
        <strain evidence="2">ATCC 43989 / DSM 5975 / JCM 20966 / LMG 6465 / NBRC 14845 / NCIMB 13405 / ORS 571</strain>
    </source>
</reference>
<reference evidence="1 2" key="3">
    <citation type="journal article" date="2008" name="BMC Genomics">
        <title>The genome of the versatile nitrogen fixer Azorhizobium caulinodans ORS571.</title>
        <authorList>
            <person name="Lee KB."/>
            <person name="Backer P.D."/>
            <person name="Aono T."/>
            <person name="Liu CT."/>
            <person name="Suzuki S."/>
            <person name="Suzuki T."/>
            <person name="Kaneko T."/>
            <person name="Yamada M."/>
            <person name="Tabata S."/>
            <person name="Kupfer D.M."/>
            <person name="Najar F.Z."/>
            <person name="Wiley G.B."/>
            <person name="Roe B."/>
            <person name="Binnewies T.T."/>
            <person name="Ussery D.W."/>
            <person name="D'Haeze W."/>
            <person name="Herder J.D."/>
            <person name="Gevers D."/>
            <person name="Vereecke D."/>
            <person name="Holsters M."/>
            <person name="Oyaizu H."/>
        </authorList>
    </citation>
    <scope>NUCLEOTIDE SEQUENCE [LARGE SCALE GENOMIC DNA]</scope>
    <source>
        <strain evidence="2">ATCC 43989 / DSM 5975 / JCM 20966 / LMG 6465 / NBRC 14845 / NCIMB 13405 / ORS 571</strain>
    </source>
</reference>
<reference evidence="2" key="2">
    <citation type="submission" date="2007-04" db="EMBL/GenBank/DDBJ databases">
        <title>Complete genome sequence of the nitrogen-fixing bacterium Azorhizobium caulinodans ORS571.</title>
        <authorList>
            <person name="Lee K.B."/>
            <person name="Backer P.D."/>
            <person name="Aono T."/>
            <person name="Liu C.T."/>
            <person name="Suzuki S."/>
            <person name="Suzuki T."/>
            <person name="Kaneko T."/>
            <person name="Yamada M."/>
            <person name="Tabata S."/>
            <person name="Kupfer D.M."/>
            <person name="Najar F.Z."/>
            <person name="Wiley G.B."/>
            <person name="Roe B."/>
            <person name="Binnewies T."/>
            <person name="Ussery D."/>
            <person name="Vereecke D."/>
            <person name="Gevers D."/>
            <person name="Holsters M."/>
            <person name="Oyaizu H."/>
        </authorList>
    </citation>
    <scope>NUCLEOTIDE SEQUENCE [LARGE SCALE GENOMIC DNA]</scope>
    <source>
        <strain evidence="2">ATCC 43989 / DSM 5975 / JCM 20966 / LMG 6465 / NBRC 14845 / NCIMB 13405 / ORS 571</strain>
    </source>
</reference>
<dbReference type="AlphaFoldDB" id="A8I7N3"/>
<gene>
    <name evidence="1" type="ordered locus">AZC_2141</name>
</gene>
<dbReference type="HOGENOM" id="CLU_120444_0_0_5"/>
<name>A8I7N3_AZOC5</name>
<evidence type="ECO:0000313" key="1">
    <source>
        <dbReference type="EMBL" id="BAF88139.1"/>
    </source>
</evidence>
<protein>
    <submittedName>
        <fullName evidence="1">Mu-like prophage FluMu protein gp27</fullName>
    </submittedName>
</protein>
<reference evidence="1 2" key="6">
    <citation type="journal article" date="2011" name="Appl. Environ. Microbiol.">
        <title>Involvement of the azorhizobial chromosome partition gene (parA) in the onset of bacteroid differentiation during Sesbania rostrata stem nodule development.</title>
        <authorList>
            <person name="Liu CT."/>
            <person name="Lee KB."/>
            <person name="Wang YS."/>
            <person name="Peng MH."/>
            <person name="Lee KT."/>
            <person name="Suzuki S."/>
            <person name="Suzuki T."/>
            <person name="Oyaizu H."/>
        </authorList>
    </citation>
    <scope>NUCLEOTIDE SEQUENCE [LARGE SCALE GENOMIC DNA]</scope>
    <source>
        <strain evidence="2">ATCC 43989 / DSM 5975 / JCM 20966 / LMG 6465 / NBRC 14845 / NCIMB 13405 / ORS 571</strain>
    </source>
</reference>
<accession>A8I7N3</accession>
<dbReference type="STRING" id="438753.AZC_2141"/>